<accession>A0A9W9IGE0</accession>
<reference evidence="2" key="1">
    <citation type="submission" date="2022-11" db="EMBL/GenBank/DDBJ databases">
        <authorList>
            <person name="Petersen C."/>
        </authorList>
    </citation>
    <scope>NUCLEOTIDE SEQUENCE</scope>
    <source>
        <strain evidence="2">IBT 26290</strain>
    </source>
</reference>
<dbReference type="AlphaFoldDB" id="A0A9W9IGE0"/>
<feature type="region of interest" description="Disordered" evidence="1">
    <location>
        <begin position="189"/>
        <end position="228"/>
    </location>
</feature>
<comment type="caution">
    <text evidence="2">The sequence shown here is derived from an EMBL/GenBank/DDBJ whole genome shotgun (WGS) entry which is preliminary data.</text>
</comment>
<gene>
    <name evidence="2" type="ORF">N7482_002110</name>
</gene>
<evidence type="ECO:0000313" key="2">
    <source>
        <dbReference type="EMBL" id="KAJ5176233.1"/>
    </source>
</evidence>
<name>A0A9W9IGE0_9EURO</name>
<evidence type="ECO:0000313" key="3">
    <source>
        <dbReference type="Proteomes" id="UP001149163"/>
    </source>
</evidence>
<dbReference type="GeneID" id="81423411"/>
<protein>
    <submittedName>
        <fullName evidence="2">Transcriptional regulator family: Centromere protein B DNA-binding region</fullName>
    </submittedName>
</protein>
<dbReference type="Proteomes" id="UP001149163">
    <property type="component" value="Unassembled WGS sequence"/>
</dbReference>
<proteinExistence type="predicted"/>
<keyword evidence="3" id="KW-1185">Reference proteome</keyword>
<dbReference type="EMBL" id="JAPQKN010000001">
    <property type="protein sequence ID" value="KAJ5176233.1"/>
    <property type="molecule type" value="Genomic_DNA"/>
</dbReference>
<dbReference type="RefSeq" id="XP_056547841.1">
    <property type="nucleotide sequence ID" value="XM_056684235.1"/>
</dbReference>
<dbReference type="GO" id="GO:0003677">
    <property type="term" value="F:DNA binding"/>
    <property type="evidence" value="ECO:0007669"/>
    <property type="project" value="UniProtKB-KW"/>
</dbReference>
<organism evidence="2 3">
    <name type="scientific">Penicillium canariense</name>
    <dbReference type="NCBI Taxonomy" id="189055"/>
    <lineage>
        <taxon>Eukaryota</taxon>
        <taxon>Fungi</taxon>
        <taxon>Dikarya</taxon>
        <taxon>Ascomycota</taxon>
        <taxon>Pezizomycotina</taxon>
        <taxon>Eurotiomycetes</taxon>
        <taxon>Eurotiomycetidae</taxon>
        <taxon>Eurotiales</taxon>
        <taxon>Aspergillaceae</taxon>
        <taxon>Penicillium</taxon>
    </lineage>
</organism>
<reference evidence="2" key="2">
    <citation type="journal article" date="2023" name="IMA Fungus">
        <title>Comparative genomic study of the Penicillium genus elucidates a diverse pangenome and 15 lateral gene transfer events.</title>
        <authorList>
            <person name="Petersen C."/>
            <person name="Sorensen T."/>
            <person name="Nielsen M.R."/>
            <person name="Sondergaard T.E."/>
            <person name="Sorensen J.L."/>
            <person name="Fitzpatrick D.A."/>
            <person name="Frisvad J.C."/>
            <person name="Nielsen K.L."/>
        </authorList>
    </citation>
    <scope>NUCLEOTIDE SEQUENCE</scope>
    <source>
        <strain evidence="2">IBT 26290</strain>
    </source>
</reference>
<evidence type="ECO:0000256" key="1">
    <source>
        <dbReference type="SAM" id="MobiDB-lite"/>
    </source>
</evidence>
<feature type="compositionally biased region" description="Polar residues" evidence="1">
    <location>
        <begin position="211"/>
        <end position="228"/>
    </location>
</feature>
<keyword evidence="2" id="KW-0238">DNA-binding</keyword>
<sequence length="247" mass="28550">MESKDYTLGGSTVEKGEFLSGIRPIRDITFTLRIVRNSFAERSIIPFRPDIVIQPLINAELPYQEITGFNLDGNNARGIQRTPSPTVSSSSIDQPITLRRIQKSFKKLKPYLPSPGQPVSINPEKLRRRFERIERYTTIEYEKGVLKDTIIETFREVRTKKIHTRSKRQLSKTSVLTVRDAKRKIHERTAKENTRVMKRMRRANVKKWDNQPDQPNQPDLTPQASNSMQDAEDDILFVIDTVGDRSL</sequence>
<feature type="compositionally biased region" description="Basic residues" evidence="1">
    <location>
        <begin position="196"/>
        <end position="205"/>
    </location>
</feature>